<dbReference type="RefSeq" id="WP_220104095.1">
    <property type="nucleotide sequence ID" value="NZ_JAHZSS010000011.1"/>
</dbReference>
<evidence type="ECO:0000259" key="1">
    <source>
        <dbReference type="Pfam" id="PF07866"/>
    </source>
</evidence>
<dbReference type="InterPro" id="IPR037135">
    <property type="entry name" value="DUF1653-like_dom_sf"/>
</dbReference>
<feature type="domain" description="DUF1653" evidence="1">
    <location>
        <begin position="9"/>
        <end position="70"/>
    </location>
</feature>
<keyword evidence="3" id="KW-1185">Reference proteome</keyword>
<evidence type="ECO:0000313" key="2">
    <source>
        <dbReference type="EMBL" id="MBW8191412.1"/>
    </source>
</evidence>
<name>A0ABS7EGE0_9GAMM</name>
<dbReference type="Proteomes" id="UP001166251">
    <property type="component" value="Unassembled WGS sequence"/>
</dbReference>
<dbReference type="Gene3D" id="2.30.30.320">
    <property type="entry name" value="DUF1653-like domain"/>
    <property type="match status" value="1"/>
</dbReference>
<accession>A0ABS7EGE0</accession>
<dbReference type="EMBL" id="JAHZSS010000011">
    <property type="protein sequence ID" value="MBW8191412.1"/>
    <property type="molecule type" value="Genomic_DNA"/>
</dbReference>
<evidence type="ECO:0000313" key="3">
    <source>
        <dbReference type="Proteomes" id="UP001166251"/>
    </source>
</evidence>
<reference evidence="2" key="1">
    <citation type="submission" date="2021-07" db="EMBL/GenBank/DDBJ databases">
        <title>Neiella marina sp. nov., isolated from the intestinal content of sea cucumber Apostichopus japonicus.</title>
        <authorList>
            <person name="Bai X."/>
        </authorList>
    </citation>
    <scope>NUCLEOTIDE SEQUENCE</scope>
    <source>
        <strain evidence="2">126</strain>
    </source>
</reference>
<comment type="caution">
    <text evidence="2">The sequence shown here is derived from an EMBL/GenBank/DDBJ whole genome shotgun (WGS) entry which is preliminary data.</text>
</comment>
<protein>
    <submittedName>
        <fullName evidence="2">DUF1653 domain-containing protein</fullName>
    </submittedName>
</protein>
<gene>
    <name evidence="2" type="ORF">K0504_10215</name>
</gene>
<proteinExistence type="predicted"/>
<sequence>MNKPTFKAGKYQHYKGNEYLLIDVVRHSETDEYLVLYKPLYGEGELWVRPFNMFFESVNVAGKLQPRFKYLGPESELNA</sequence>
<organism evidence="2 3">
    <name type="scientific">Neiella holothuriorum</name>
    <dbReference type="NCBI Taxonomy" id="2870530"/>
    <lineage>
        <taxon>Bacteria</taxon>
        <taxon>Pseudomonadati</taxon>
        <taxon>Pseudomonadota</taxon>
        <taxon>Gammaproteobacteria</taxon>
        <taxon>Alteromonadales</taxon>
        <taxon>Echinimonadaceae</taxon>
        <taxon>Neiella</taxon>
    </lineage>
</organism>
<dbReference type="Pfam" id="PF07866">
    <property type="entry name" value="DUF1653"/>
    <property type="match status" value="1"/>
</dbReference>
<dbReference type="InterPro" id="IPR023387">
    <property type="entry name" value="DUF1653-like_dom"/>
</dbReference>